<organism evidence="2 3">
    <name type="scientific">Mucilaginibacter oryzae</name>
    <dbReference type="NCBI Taxonomy" id="468058"/>
    <lineage>
        <taxon>Bacteria</taxon>
        <taxon>Pseudomonadati</taxon>
        <taxon>Bacteroidota</taxon>
        <taxon>Sphingobacteriia</taxon>
        <taxon>Sphingobacteriales</taxon>
        <taxon>Sphingobacteriaceae</taxon>
        <taxon>Mucilaginibacter</taxon>
    </lineage>
</organism>
<evidence type="ECO:0000259" key="1">
    <source>
        <dbReference type="Pfam" id="PF00534"/>
    </source>
</evidence>
<protein>
    <submittedName>
        <fullName evidence="2">Glycosyltransferase involved in cell wall biosynthesis</fullName>
    </submittedName>
</protein>
<dbReference type="Pfam" id="PF00534">
    <property type="entry name" value="Glycos_transf_1"/>
    <property type="match status" value="1"/>
</dbReference>
<dbReference type="Proteomes" id="UP000245678">
    <property type="component" value="Unassembled WGS sequence"/>
</dbReference>
<dbReference type="RefSeq" id="WP_245927821.1">
    <property type="nucleotide sequence ID" value="NZ_QGHA01000001.1"/>
</dbReference>
<evidence type="ECO:0000313" key="3">
    <source>
        <dbReference type="Proteomes" id="UP000245678"/>
    </source>
</evidence>
<keyword evidence="2" id="KW-0808">Transferase</keyword>
<dbReference type="PANTHER" id="PTHR45947">
    <property type="entry name" value="SULFOQUINOVOSYL TRANSFERASE SQD2"/>
    <property type="match status" value="1"/>
</dbReference>
<dbReference type="PANTHER" id="PTHR45947:SF3">
    <property type="entry name" value="SULFOQUINOVOSYL TRANSFERASE SQD2"/>
    <property type="match status" value="1"/>
</dbReference>
<keyword evidence="3" id="KW-1185">Reference proteome</keyword>
<dbReference type="InterPro" id="IPR001296">
    <property type="entry name" value="Glyco_trans_1"/>
</dbReference>
<evidence type="ECO:0000313" key="2">
    <source>
        <dbReference type="EMBL" id="PWK79884.1"/>
    </source>
</evidence>
<dbReference type="InterPro" id="IPR050194">
    <property type="entry name" value="Glycosyltransferase_grp1"/>
</dbReference>
<name>A0A316HFA2_9SPHI</name>
<dbReference type="AlphaFoldDB" id="A0A316HFA2"/>
<reference evidence="2 3" key="1">
    <citation type="submission" date="2018-05" db="EMBL/GenBank/DDBJ databases">
        <title>Genomic Encyclopedia of Archaeal and Bacterial Type Strains, Phase II (KMG-II): from individual species to whole genera.</title>
        <authorList>
            <person name="Goeker M."/>
        </authorList>
    </citation>
    <scope>NUCLEOTIDE SEQUENCE [LARGE SCALE GENOMIC DNA]</scope>
    <source>
        <strain evidence="2 3">DSM 19975</strain>
    </source>
</reference>
<gene>
    <name evidence="2" type="ORF">LX99_00344</name>
</gene>
<dbReference type="Gene3D" id="3.40.50.2000">
    <property type="entry name" value="Glycogen Phosphorylase B"/>
    <property type="match status" value="2"/>
</dbReference>
<dbReference type="EMBL" id="QGHA01000001">
    <property type="protein sequence ID" value="PWK79884.1"/>
    <property type="molecule type" value="Genomic_DNA"/>
</dbReference>
<feature type="domain" description="Glycosyl transferase family 1" evidence="1">
    <location>
        <begin position="214"/>
        <end position="365"/>
    </location>
</feature>
<dbReference type="SUPFAM" id="SSF53756">
    <property type="entry name" value="UDP-Glycosyltransferase/glycogen phosphorylase"/>
    <property type="match status" value="1"/>
</dbReference>
<dbReference type="CDD" id="cd03801">
    <property type="entry name" value="GT4_PimA-like"/>
    <property type="match status" value="1"/>
</dbReference>
<proteinExistence type="predicted"/>
<dbReference type="GO" id="GO:0016757">
    <property type="term" value="F:glycosyltransferase activity"/>
    <property type="evidence" value="ECO:0007669"/>
    <property type="project" value="InterPro"/>
</dbReference>
<accession>A0A316HFA2</accession>
<comment type="caution">
    <text evidence="2">The sequence shown here is derived from an EMBL/GenBank/DDBJ whole genome shotgun (WGS) entry which is preliminary data.</text>
</comment>
<sequence length="401" mass="45316">MDTVNQSNEQTHLMQKLAIIITHPIQYYAPVFKLLHERQNISIRVFYTWGEAAQQKFDPGFGKKINWDIPLLEGYPYRWLQNIARDPGSHHSNGIDNPNLIEEVSSWQPNAVLVYGWFYKSHLKALRYFKNKIPVFFRGDSTLLDDNGGIKGALRRLFLKWVYSHVDYALYTGINNRAYFKKFGLKDTQLIFAPHAVDNDRFAVAKPNEALALREEMGVKPNEKLVLFAGKLEAKKAPALLLRAFAELNIPGTHLLFTGNGILEAELKKQAELYKNIHFLDFQNQLRMPVVYHACDLFCLPSRGPGETWGLAINEAMACGKAVLISDKVGAGTDLVKEGENGSIFKAASFDDLKSKLSALLQTDKTTLFTMGQRSAHIIANWSFTKQVEVIEQITVNAGKQ</sequence>